<dbReference type="PANTHER" id="PTHR43708:SF8">
    <property type="entry name" value="OXIDOREDUCTASE"/>
    <property type="match status" value="1"/>
</dbReference>
<organism evidence="3 4">
    <name type="scientific">Tenggerimyces flavus</name>
    <dbReference type="NCBI Taxonomy" id="1708749"/>
    <lineage>
        <taxon>Bacteria</taxon>
        <taxon>Bacillati</taxon>
        <taxon>Actinomycetota</taxon>
        <taxon>Actinomycetes</taxon>
        <taxon>Propionibacteriales</taxon>
        <taxon>Nocardioidaceae</taxon>
        <taxon>Tenggerimyces</taxon>
    </lineage>
</organism>
<evidence type="ECO:0000313" key="4">
    <source>
        <dbReference type="Proteomes" id="UP001595699"/>
    </source>
</evidence>
<evidence type="ECO:0000313" key="3">
    <source>
        <dbReference type="EMBL" id="MFC3763820.1"/>
    </source>
</evidence>
<accession>A0ABV7YET4</accession>
<dbReference type="Proteomes" id="UP001595699">
    <property type="component" value="Unassembled WGS sequence"/>
</dbReference>
<feature type="domain" description="GFO/IDH/MocA-like oxidoreductase" evidence="2">
    <location>
        <begin position="133"/>
        <end position="247"/>
    </location>
</feature>
<dbReference type="InterPro" id="IPR000683">
    <property type="entry name" value="Gfo/Idh/MocA-like_OxRdtase_N"/>
</dbReference>
<dbReference type="InterPro" id="IPR051317">
    <property type="entry name" value="Gfo/Idh/MocA_oxidoreduct"/>
</dbReference>
<proteinExistence type="predicted"/>
<dbReference type="Pfam" id="PF01408">
    <property type="entry name" value="GFO_IDH_MocA"/>
    <property type="match status" value="1"/>
</dbReference>
<dbReference type="EMBL" id="JBHRZH010000021">
    <property type="protein sequence ID" value="MFC3763820.1"/>
    <property type="molecule type" value="Genomic_DNA"/>
</dbReference>
<sequence>MTVHKLAMVGCGGVTAMHYDGYTAHPERIQLVAACDPVAERRDWAQQTYGVASVHETLDAMIDAVDWDVAVVCTPTSIRREMVEQLAAAGKHLMVEKPLADTYAEAKTLVDICAKANVKLAVNQNFREHYGFHLARDLVAEGRLGKVLGIVHEDLMFRQDKGWRREAERHALSVMGVHWLDGFRFLLGREASWVWCRTASSPAIDATGETEAFTHLLFDDIPVTYTESFSSRIRRTDTVVLGALATLRLGSEGVQLTDDAGTTSHQNPYAGKGKPESTYRCLDQLLQALDDGKEPANSGEDNLRTIALLDAAYASAKAGEPVTLTEGLPR</sequence>
<protein>
    <submittedName>
        <fullName evidence="3">Gfo/Idh/MocA family protein</fullName>
    </submittedName>
</protein>
<evidence type="ECO:0000259" key="1">
    <source>
        <dbReference type="Pfam" id="PF01408"/>
    </source>
</evidence>
<comment type="caution">
    <text evidence="3">The sequence shown here is derived from an EMBL/GenBank/DDBJ whole genome shotgun (WGS) entry which is preliminary data.</text>
</comment>
<gene>
    <name evidence="3" type="ORF">ACFOUW_23480</name>
</gene>
<dbReference type="Gene3D" id="3.40.50.720">
    <property type="entry name" value="NAD(P)-binding Rossmann-like Domain"/>
    <property type="match status" value="1"/>
</dbReference>
<dbReference type="InterPro" id="IPR055170">
    <property type="entry name" value="GFO_IDH_MocA-like_dom"/>
</dbReference>
<evidence type="ECO:0000259" key="2">
    <source>
        <dbReference type="Pfam" id="PF22725"/>
    </source>
</evidence>
<dbReference type="SUPFAM" id="SSF55347">
    <property type="entry name" value="Glyceraldehyde-3-phosphate dehydrogenase-like, C-terminal domain"/>
    <property type="match status" value="1"/>
</dbReference>
<reference evidence="4" key="1">
    <citation type="journal article" date="2019" name="Int. J. Syst. Evol. Microbiol.">
        <title>The Global Catalogue of Microorganisms (GCM) 10K type strain sequencing project: providing services to taxonomists for standard genome sequencing and annotation.</title>
        <authorList>
            <consortium name="The Broad Institute Genomics Platform"/>
            <consortium name="The Broad Institute Genome Sequencing Center for Infectious Disease"/>
            <person name="Wu L."/>
            <person name="Ma J."/>
        </authorList>
    </citation>
    <scope>NUCLEOTIDE SEQUENCE [LARGE SCALE GENOMIC DNA]</scope>
    <source>
        <strain evidence="4">CGMCC 4.7241</strain>
    </source>
</reference>
<dbReference type="SUPFAM" id="SSF51735">
    <property type="entry name" value="NAD(P)-binding Rossmann-fold domains"/>
    <property type="match status" value="1"/>
</dbReference>
<keyword evidence="4" id="KW-1185">Reference proteome</keyword>
<feature type="domain" description="Gfo/Idh/MocA-like oxidoreductase N-terminal" evidence="1">
    <location>
        <begin position="5"/>
        <end position="123"/>
    </location>
</feature>
<dbReference type="Pfam" id="PF22725">
    <property type="entry name" value="GFO_IDH_MocA_C3"/>
    <property type="match status" value="1"/>
</dbReference>
<dbReference type="InterPro" id="IPR036291">
    <property type="entry name" value="NAD(P)-bd_dom_sf"/>
</dbReference>
<dbReference type="Gene3D" id="3.30.360.10">
    <property type="entry name" value="Dihydrodipicolinate Reductase, domain 2"/>
    <property type="match status" value="1"/>
</dbReference>
<name>A0ABV7YET4_9ACTN</name>
<dbReference type="RefSeq" id="WP_205120981.1">
    <property type="nucleotide sequence ID" value="NZ_JAFBCM010000001.1"/>
</dbReference>
<dbReference type="PANTHER" id="PTHR43708">
    <property type="entry name" value="CONSERVED EXPRESSED OXIDOREDUCTASE (EUROFUNG)"/>
    <property type="match status" value="1"/>
</dbReference>